<evidence type="ECO:0000313" key="10">
    <source>
        <dbReference type="Proteomes" id="UP000306409"/>
    </source>
</evidence>
<evidence type="ECO:0000256" key="1">
    <source>
        <dbReference type="ARBA" id="ARBA00004903"/>
    </source>
</evidence>
<evidence type="ECO:0000313" key="9">
    <source>
        <dbReference type="EMBL" id="QNU65858.1"/>
    </source>
</evidence>
<dbReference type="GO" id="GO:0046452">
    <property type="term" value="P:dihydrofolate metabolic process"/>
    <property type="evidence" value="ECO:0007669"/>
    <property type="project" value="TreeGrafter"/>
</dbReference>
<evidence type="ECO:0000256" key="6">
    <source>
        <dbReference type="ARBA" id="ARBA00023002"/>
    </source>
</evidence>
<evidence type="ECO:0000256" key="4">
    <source>
        <dbReference type="ARBA" id="ARBA00022563"/>
    </source>
</evidence>
<dbReference type="FunFam" id="3.40.430.10:FF:000001">
    <property type="entry name" value="Dihydrofolate reductase"/>
    <property type="match status" value="1"/>
</dbReference>
<organism evidence="9 10">
    <name type="scientific">Ruminiclostridium herbifermentans</name>
    <dbReference type="NCBI Taxonomy" id="2488810"/>
    <lineage>
        <taxon>Bacteria</taxon>
        <taxon>Bacillati</taxon>
        <taxon>Bacillota</taxon>
        <taxon>Clostridia</taxon>
        <taxon>Eubacteriales</taxon>
        <taxon>Oscillospiraceae</taxon>
        <taxon>Ruminiclostridium</taxon>
    </lineage>
</organism>
<dbReference type="PIRSF" id="PIRSF000194">
    <property type="entry name" value="DHFR"/>
    <property type="match status" value="1"/>
</dbReference>
<comment type="pathway">
    <text evidence="1 8">Cofactor biosynthesis; tetrahydrofolate biosynthesis; 5,6,7,8-tetrahydrofolate from 7,8-dihydrofolate: step 1/1.</text>
</comment>
<dbReference type="GO" id="GO:0070401">
    <property type="term" value="F:NADP+ binding"/>
    <property type="evidence" value="ECO:0007669"/>
    <property type="project" value="UniProtKB-ARBA"/>
</dbReference>
<evidence type="ECO:0000256" key="8">
    <source>
        <dbReference type="PIRNR" id="PIRNR000194"/>
    </source>
</evidence>
<dbReference type="KEGG" id="rher:EHE19_013255"/>
<evidence type="ECO:0000256" key="3">
    <source>
        <dbReference type="ARBA" id="ARBA00012856"/>
    </source>
</evidence>
<dbReference type="CDD" id="cd00209">
    <property type="entry name" value="DHFR"/>
    <property type="match status" value="1"/>
</dbReference>
<dbReference type="InterPro" id="IPR001796">
    <property type="entry name" value="DHFR_dom"/>
</dbReference>
<dbReference type="PRINTS" id="PR00070">
    <property type="entry name" value="DHFR"/>
</dbReference>
<protein>
    <recommendedName>
        <fullName evidence="3 8">Dihydrofolate reductase</fullName>
        <ecNumber evidence="3 8">1.5.1.3</ecNumber>
    </recommendedName>
</protein>
<name>A0A4U7JFT9_9FIRM</name>
<accession>A0A4U7JFT9</accession>
<proteinExistence type="inferred from homology"/>
<comment type="catalytic activity">
    <reaction evidence="8">
        <text>(6S)-5,6,7,8-tetrahydrofolate + NADP(+) = 7,8-dihydrofolate + NADPH + H(+)</text>
        <dbReference type="Rhea" id="RHEA:15009"/>
        <dbReference type="ChEBI" id="CHEBI:15378"/>
        <dbReference type="ChEBI" id="CHEBI:57451"/>
        <dbReference type="ChEBI" id="CHEBI:57453"/>
        <dbReference type="ChEBI" id="CHEBI:57783"/>
        <dbReference type="ChEBI" id="CHEBI:58349"/>
        <dbReference type="EC" id="1.5.1.3"/>
    </reaction>
</comment>
<dbReference type="OrthoDB" id="9804315at2"/>
<sequence length="160" mass="18389">MISLIFAMGKDNSIGYKNKLPWRLPADLAYFKKVTMGKPVIMGRKTFESLGRPLPGRTNVVITRNRNFMHEGCIIVESVEKAKELTKDKECFIIGGAEIYDAFMPIADKMYITEIDSSFEADTFFPQIDYAKWKLISSEPGVKNEDNPYDYKHLVYEKKT</sequence>
<reference evidence="9 10" key="1">
    <citation type="submission" date="2020-09" db="EMBL/GenBank/DDBJ databases">
        <title>Characterization and genome sequencing of Ruminiclostridium sp. nov. MA18.</title>
        <authorList>
            <person name="Rettenmaier R."/>
            <person name="Kowollik M.-L."/>
            <person name="Liebl W."/>
            <person name="Zverlov V."/>
        </authorList>
    </citation>
    <scope>NUCLEOTIDE SEQUENCE [LARGE SCALE GENOMIC DNA]</scope>
    <source>
        <strain evidence="9 10">MA18</strain>
    </source>
</reference>
<keyword evidence="6 8" id="KW-0560">Oxidoreductase</keyword>
<dbReference type="PROSITE" id="PS51330">
    <property type="entry name" value="DHFR_2"/>
    <property type="match status" value="1"/>
</dbReference>
<dbReference type="GO" id="GO:0046654">
    <property type="term" value="P:tetrahydrofolate biosynthetic process"/>
    <property type="evidence" value="ECO:0007669"/>
    <property type="project" value="UniProtKB-UniPathway"/>
</dbReference>
<dbReference type="InterPro" id="IPR024072">
    <property type="entry name" value="DHFR-like_dom_sf"/>
</dbReference>
<keyword evidence="4 8" id="KW-0554">One-carbon metabolism</keyword>
<keyword evidence="10" id="KW-1185">Reference proteome</keyword>
<dbReference type="GO" id="GO:0005829">
    <property type="term" value="C:cytosol"/>
    <property type="evidence" value="ECO:0007669"/>
    <property type="project" value="TreeGrafter"/>
</dbReference>
<dbReference type="PANTHER" id="PTHR48069">
    <property type="entry name" value="DIHYDROFOLATE REDUCTASE"/>
    <property type="match status" value="1"/>
</dbReference>
<dbReference type="PANTHER" id="PTHR48069:SF3">
    <property type="entry name" value="DIHYDROFOLATE REDUCTASE"/>
    <property type="match status" value="1"/>
</dbReference>
<dbReference type="Proteomes" id="UP000306409">
    <property type="component" value="Chromosome"/>
</dbReference>
<dbReference type="RefSeq" id="WP_137698331.1">
    <property type="nucleotide sequence ID" value="NZ_CP061336.1"/>
</dbReference>
<dbReference type="GO" id="GO:0046655">
    <property type="term" value="P:folic acid metabolic process"/>
    <property type="evidence" value="ECO:0007669"/>
    <property type="project" value="TreeGrafter"/>
</dbReference>
<dbReference type="AlphaFoldDB" id="A0A4U7JFT9"/>
<dbReference type="Gene3D" id="3.40.430.10">
    <property type="entry name" value="Dihydrofolate Reductase, subunit A"/>
    <property type="match status" value="1"/>
</dbReference>
<evidence type="ECO:0000256" key="5">
    <source>
        <dbReference type="ARBA" id="ARBA00022857"/>
    </source>
</evidence>
<dbReference type="Pfam" id="PF00186">
    <property type="entry name" value="DHFR_1"/>
    <property type="match status" value="1"/>
</dbReference>
<dbReference type="EC" id="1.5.1.3" evidence="3 8"/>
<evidence type="ECO:0000256" key="7">
    <source>
        <dbReference type="ARBA" id="ARBA00025067"/>
    </source>
</evidence>
<comment type="similarity">
    <text evidence="2 8">Belongs to the dihydrofolate reductase family.</text>
</comment>
<evidence type="ECO:0000256" key="2">
    <source>
        <dbReference type="ARBA" id="ARBA00009539"/>
    </source>
</evidence>
<dbReference type="EMBL" id="CP061336">
    <property type="protein sequence ID" value="QNU65858.1"/>
    <property type="molecule type" value="Genomic_DNA"/>
</dbReference>
<dbReference type="UniPathway" id="UPA00077">
    <property type="reaction ID" value="UER00158"/>
</dbReference>
<gene>
    <name evidence="9" type="ORF">EHE19_013255</name>
</gene>
<dbReference type="GO" id="GO:0006730">
    <property type="term" value="P:one-carbon metabolic process"/>
    <property type="evidence" value="ECO:0007669"/>
    <property type="project" value="UniProtKB-KW"/>
</dbReference>
<comment type="function">
    <text evidence="7 8">Key enzyme in folate metabolism. Catalyzes an essential reaction for de novo glycine and purine synthesis, and for DNA precursor synthesis.</text>
</comment>
<keyword evidence="5 8" id="KW-0521">NADP</keyword>
<dbReference type="GO" id="GO:0004146">
    <property type="term" value="F:dihydrofolate reductase activity"/>
    <property type="evidence" value="ECO:0007669"/>
    <property type="project" value="UniProtKB-EC"/>
</dbReference>
<dbReference type="SUPFAM" id="SSF53597">
    <property type="entry name" value="Dihydrofolate reductase-like"/>
    <property type="match status" value="1"/>
</dbReference>
<dbReference type="InterPro" id="IPR012259">
    <property type="entry name" value="DHFR"/>
</dbReference>